<sequence length="221" mass="25583">MDAKSKKQLEELRASSRSEHATLLMPSSDAIAPRTLGQRMADTITAVIGTWTFIIIQTIIIIGWTSYNLLMGKSGFDPYPFILLNLFLSFQAAYTAPAIMMSQKREGEVDRYRAEIASNVNVKSDLEMYALHDKIDYLITWKAISLPRLKSNWRIFPVNWKKSNVSSVRNNVSNLPHRRRCRRIYSKNLVREFDWRLILFIVRIVFTVNPMSGISHVRFPE</sequence>
<dbReference type="OrthoDB" id="9795736at2"/>
<evidence type="ECO:0000256" key="1">
    <source>
        <dbReference type="SAM" id="Phobius"/>
    </source>
</evidence>
<evidence type="ECO:0008006" key="4">
    <source>
        <dbReference type="Google" id="ProtNLM"/>
    </source>
</evidence>
<feature type="transmembrane region" description="Helical" evidence="1">
    <location>
        <begin position="197"/>
        <end position="219"/>
    </location>
</feature>
<keyword evidence="1" id="KW-0812">Transmembrane</keyword>
<evidence type="ECO:0000313" key="2">
    <source>
        <dbReference type="EMBL" id="AHF78553.1"/>
    </source>
</evidence>
<dbReference type="EMBL" id="CP006569">
    <property type="protein sequence ID" value="AHF78553.1"/>
    <property type="molecule type" value="Genomic_DNA"/>
</dbReference>
<dbReference type="Proteomes" id="UP000019028">
    <property type="component" value="Chromosome"/>
</dbReference>
<dbReference type="PATRIC" id="fig|1239307.3.peg.3940"/>
<keyword evidence="3" id="KW-1185">Reference proteome</keyword>
<feature type="transmembrane region" description="Helical" evidence="1">
    <location>
        <begin position="44"/>
        <end position="67"/>
    </location>
</feature>
<dbReference type="AlphaFoldDB" id="W0I295"/>
<accession>W0I295</accession>
<dbReference type="RefSeq" id="WP_025423676.1">
    <property type="nucleotide sequence ID" value="NZ_CP006569.1"/>
</dbReference>
<dbReference type="InterPro" id="IPR010406">
    <property type="entry name" value="DUF1003"/>
</dbReference>
<evidence type="ECO:0000313" key="3">
    <source>
        <dbReference type="Proteomes" id="UP000019028"/>
    </source>
</evidence>
<dbReference type="PANTHER" id="PTHR41386:SF1">
    <property type="entry name" value="MEMBRANE PROTEIN"/>
    <property type="match status" value="1"/>
</dbReference>
<dbReference type="PANTHER" id="PTHR41386">
    <property type="entry name" value="INTEGRAL MEMBRANE PROTEIN-RELATED"/>
    <property type="match status" value="1"/>
</dbReference>
<reference evidence="2 3" key="1">
    <citation type="journal article" date="2014" name="Genome Biol. Evol.">
        <title>Genome degeneration and adaptation in a nascent stage of symbiosis.</title>
        <authorList>
            <person name="Oakeson K.F."/>
            <person name="Gil R."/>
            <person name="Clayton A.L."/>
            <person name="Dunn D.M."/>
            <person name="von Niederhausern A.C."/>
            <person name="Hamil C."/>
            <person name="Aoyagi A."/>
            <person name="Duval B."/>
            <person name="Baca A."/>
            <person name="Silva F.J."/>
            <person name="Vallier A."/>
            <person name="Jackson D.G."/>
            <person name="Latorre A."/>
            <person name="Weiss R.B."/>
            <person name="Heddi A."/>
            <person name="Moya A."/>
            <person name="Dale C."/>
        </authorList>
    </citation>
    <scope>NUCLEOTIDE SEQUENCE [LARGE SCALE GENOMIC DNA]</scope>
    <source>
        <strain evidence="2 3">HS1</strain>
    </source>
</reference>
<keyword evidence="1" id="KW-1133">Transmembrane helix</keyword>
<dbReference type="HOGENOM" id="CLU_1249935_0_0_6"/>
<feature type="transmembrane region" description="Helical" evidence="1">
    <location>
        <begin position="79"/>
        <end position="101"/>
    </location>
</feature>
<dbReference type="Pfam" id="PF06210">
    <property type="entry name" value="DUF1003"/>
    <property type="match status" value="1"/>
</dbReference>
<organism evidence="2 3">
    <name type="scientific">Sodalis praecaptivus</name>
    <dbReference type="NCBI Taxonomy" id="1239307"/>
    <lineage>
        <taxon>Bacteria</taxon>
        <taxon>Pseudomonadati</taxon>
        <taxon>Pseudomonadota</taxon>
        <taxon>Gammaproteobacteria</taxon>
        <taxon>Enterobacterales</taxon>
        <taxon>Bruguierivoracaceae</taxon>
        <taxon>Sodalis</taxon>
    </lineage>
</organism>
<proteinExistence type="predicted"/>
<gene>
    <name evidence="2" type="ORF">Sant_3571</name>
</gene>
<dbReference type="KEGG" id="sod:Sant_3571"/>
<protein>
    <recommendedName>
        <fullName evidence="4">DUF1003 domain-containing protein</fullName>
    </recommendedName>
</protein>
<name>W0I295_9GAMM</name>
<keyword evidence="1" id="KW-0472">Membrane</keyword>